<keyword evidence="3" id="KW-1185">Reference proteome</keyword>
<organism evidence="2 3">
    <name type="scientific">Dongia sedimenti</name>
    <dbReference type="NCBI Taxonomy" id="3064282"/>
    <lineage>
        <taxon>Bacteria</taxon>
        <taxon>Pseudomonadati</taxon>
        <taxon>Pseudomonadota</taxon>
        <taxon>Alphaproteobacteria</taxon>
        <taxon>Rhodospirillales</taxon>
        <taxon>Dongiaceae</taxon>
        <taxon>Dongia</taxon>
    </lineage>
</organism>
<dbReference type="Proteomes" id="UP001230156">
    <property type="component" value="Unassembled WGS sequence"/>
</dbReference>
<gene>
    <name evidence="2" type="ORF">Q8A70_26860</name>
</gene>
<dbReference type="RefSeq" id="WP_379961604.1">
    <property type="nucleotide sequence ID" value="NZ_JAUYVI010000010.1"/>
</dbReference>
<evidence type="ECO:0000313" key="2">
    <source>
        <dbReference type="EMBL" id="MDQ7251335.1"/>
    </source>
</evidence>
<dbReference type="InterPro" id="IPR036291">
    <property type="entry name" value="NAD(P)-bd_dom_sf"/>
</dbReference>
<sequence>MAKTYAIAIVGIGKITEDQHLPCIAKNPRFKLTGLVSQRGVARDGVPSFKTLGELLNSSTTVDAVAICTPPNARHAIAVEAMDAGKDVLLEKPTTATTLETADLVAHAAKTKRVAYATWHSQHNAAVDEAKRLLQGQRLKRLHVEWKEDVKRWHPGQEWIWAPGGFGVFDPTINALSILTKILPGPLFVTSAELITPSNRETPIAGKVSFRSPAAASGAALTAEVDWRQTGPQSWNIDIETESGQKLALREGGSKLSVDGKETVAAPMEEYERIYEHFAELLDKGESDMHYAPLQLVADAFFVGKRVATDAFHW</sequence>
<dbReference type="InterPro" id="IPR000683">
    <property type="entry name" value="Gfo/Idh/MocA-like_OxRdtase_N"/>
</dbReference>
<dbReference type="Gene3D" id="3.40.50.720">
    <property type="entry name" value="NAD(P)-binding Rossmann-like Domain"/>
    <property type="match status" value="1"/>
</dbReference>
<accession>A0ABU0YUD8</accession>
<dbReference type="Gene3D" id="3.30.360.10">
    <property type="entry name" value="Dihydrodipicolinate Reductase, domain 2"/>
    <property type="match status" value="1"/>
</dbReference>
<reference evidence="3" key="1">
    <citation type="submission" date="2023-08" db="EMBL/GenBank/DDBJ databases">
        <title>Rhodospirillaceae gen. nov., a novel taxon isolated from the Yangtze River Yuezi River estuary sludge.</title>
        <authorList>
            <person name="Ruan L."/>
        </authorList>
    </citation>
    <scope>NUCLEOTIDE SEQUENCE [LARGE SCALE GENOMIC DNA]</scope>
    <source>
        <strain evidence="3">R-7</strain>
    </source>
</reference>
<feature type="domain" description="Gfo/Idh/MocA-like oxidoreductase N-terminal" evidence="1">
    <location>
        <begin position="7"/>
        <end position="114"/>
    </location>
</feature>
<comment type="caution">
    <text evidence="2">The sequence shown here is derived from an EMBL/GenBank/DDBJ whole genome shotgun (WGS) entry which is preliminary data.</text>
</comment>
<dbReference type="PANTHER" id="PTHR43818:SF7">
    <property type="entry name" value="DEHYDROGENASE"/>
    <property type="match status" value="1"/>
</dbReference>
<proteinExistence type="predicted"/>
<dbReference type="SUPFAM" id="SSF51735">
    <property type="entry name" value="NAD(P)-binding Rossmann-fold domains"/>
    <property type="match status" value="1"/>
</dbReference>
<protein>
    <submittedName>
        <fullName evidence="2">Gfo/Idh/MocA family oxidoreductase</fullName>
    </submittedName>
</protein>
<dbReference type="EMBL" id="JAUYVI010000010">
    <property type="protein sequence ID" value="MDQ7251335.1"/>
    <property type="molecule type" value="Genomic_DNA"/>
</dbReference>
<dbReference type="InterPro" id="IPR050463">
    <property type="entry name" value="Gfo/Idh/MocA_oxidrdct_glycsds"/>
</dbReference>
<evidence type="ECO:0000259" key="1">
    <source>
        <dbReference type="Pfam" id="PF01408"/>
    </source>
</evidence>
<name>A0ABU0YUD8_9PROT</name>
<evidence type="ECO:0000313" key="3">
    <source>
        <dbReference type="Proteomes" id="UP001230156"/>
    </source>
</evidence>
<dbReference type="PANTHER" id="PTHR43818">
    <property type="entry name" value="BCDNA.GH03377"/>
    <property type="match status" value="1"/>
</dbReference>
<dbReference type="Pfam" id="PF01408">
    <property type="entry name" value="GFO_IDH_MocA"/>
    <property type="match status" value="1"/>
</dbReference>